<sequence length="137" mass="14484">LIIISKKKECISSHKCYHSCDWLVGHLYLALDYSTPSTPTPSASSTSPTASLAPLTSSLTTSPPSSMTISSSSSPANSTPSTTNPTPSSCTIASTPLVHRLRVQPLHYQRVIGSLSLEARGPPHVPGETFHGRNTIT</sequence>
<evidence type="ECO:0000313" key="2">
    <source>
        <dbReference type="EMBL" id="URE30582.1"/>
    </source>
</evidence>
<proteinExistence type="predicted"/>
<feature type="region of interest" description="Disordered" evidence="1">
    <location>
        <begin position="118"/>
        <end position="137"/>
    </location>
</feature>
<dbReference type="AlphaFoldDB" id="A0A9E7HIH2"/>
<accession>A0A9E7HIH2</accession>
<name>A0A9E7HIH2_9LILI</name>
<feature type="compositionally biased region" description="Low complexity" evidence="1">
    <location>
        <begin position="37"/>
        <end position="89"/>
    </location>
</feature>
<protein>
    <submittedName>
        <fullName evidence="2">Uncharacterized protein</fullName>
    </submittedName>
</protein>
<evidence type="ECO:0000313" key="3">
    <source>
        <dbReference type="Proteomes" id="UP001055439"/>
    </source>
</evidence>
<gene>
    <name evidence="2" type="ORF">MUK42_06077</name>
</gene>
<keyword evidence="3" id="KW-1185">Reference proteome</keyword>
<dbReference type="EMBL" id="CP097510">
    <property type="protein sequence ID" value="URE30582.1"/>
    <property type="molecule type" value="Genomic_DNA"/>
</dbReference>
<evidence type="ECO:0000256" key="1">
    <source>
        <dbReference type="SAM" id="MobiDB-lite"/>
    </source>
</evidence>
<feature type="non-terminal residue" evidence="2">
    <location>
        <position position="1"/>
    </location>
</feature>
<reference evidence="2" key="1">
    <citation type="submission" date="2022-05" db="EMBL/GenBank/DDBJ databases">
        <title>The Musa troglodytarum L. genome provides insights into the mechanism of non-climacteric behaviour and enrichment of carotenoids.</title>
        <authorList>
            <person name="Wang J."/>
        </authorList>
    </citation>
    <scope>NUCLEOTIDE SEQUENCE</scope>
    <source>
        <tissue evidence="2">Leaf</tissue>
    </source>
</reference>
<organism evidence="2 3">
    <name type="scientific">Musa troglodytarum</name>
    <name type="common">fe'i banana</name>
    <dbReference type="NCBI Taxonomy" id="320322"/>
    <lineage>
        <taxon>Eukaryota</taxon>
        <taxon>Viridiplantae</taxon>
        <taxon>Streptophyta</taxon>
        <taxon>Embryophyta</taxon>
        <taxon>Tracheophyta</taxon>
        <taxon>Spermatophyta</taxon>
        <taxon>Magnoliopsida</taxon>
        <taxon>Liliopsida</taxon>
        <taxon>Zingiberales</taxon>
        <taxon>Musaceae</taxon>
        <taxon>Musa</taxon>
    </lineage>
</organism>
<dbReference type="Proteomes" id="UP001055439">
    <property type="component" value="Chromosome 8"/>
</dbReference>
<feature type="region of interest" description="Disordered" evidence="1">
    <location>
        <begin position="37"/>
        <end position="91"/>
    </location>
</feature>